<keyword evidence="7" id="KW-0479">Metal-binding</keyword>
<evidence type="ECO:0000256" key="6">
    <source>
        <dbReference type="ARBA" id="ARBA00022485"/>
    </source>
</evidence>
<dbReference type="eggNOG" id="COG1194">
    <property type="taxonomic scope" value="Bacteria"/>
</dbReference>
<comment type="similarity">
    <text evidence="3">Belongs to the Nth/MutY family.</text>
</comment>
<keyword evidence="12" id="KW-0234">DNA repair</keyword>
<sequence length="285" mass="31752">MFIELVEWFARNGRPLPWREPDTSPWAILVCEVMSQQTPVARVLPAWEEWMKRWPTPRDLAEASPSEVLIAWGNLGYPRRALRLRECGGVVAKEYGNQLPREREKLLTLPGIGPYTADAIIAFAYRERSVVLDTNIRRVLARALAGEELPPKSLRKAEVARAEELVPDDGELAAQWNAAVMELGALVCTAKNPKCELCPIAEECQWLQHGRPANAAPRKAQGFEGTHRQARGKIMAALRKTPTGLSRTELVAESGLSEVRFAPALESLLEDGLAQTHRGRVTLPR</sequence>
<keyword evidence="6" id="KW-0004">4Fe-4S</keyword>
<dbReference type="Gene3D" id="1.10.1670.10">
    <property type="entry name" value="Helix-hairpin-Helix base-excision DNA repair enzymes (C-terminal)"/>
    <property type="match status" value="1"/>
</dbReference>
<dbReference type="GO" id="GO:0034039">
    <property type="term" value="F:8-oxo-7,8-dihydroguanine DNA N-glycosylase activity"/>
    <property type="evidence" value="ECO:0007669"/>
    <property type="project" value="TreeGrafter"/>
</dbReference>
<dbReference type="PROSITE" id="PS01155">
    <property type="entry name" value="ENDONUCLEASE_III_2"/>
    <property type="match status" value="1"/>
</dbReference>
<evidence type="ECO:0000256" key="13">
    <source>
        <dbReference type="ARBA" id="ARBA00023295"/>
    </source>
</evidence>
<dbReference type="GO" id="GO:0006284">
    <property type="term" value="P:base-excision repair"/>
    <property type="evidence" value="ECO:0007669"/>
    <property type="project" value="InterPro"/>
</dbReference>
<comment type="cofactor">
    <cofactor evidence="2">
        <name>[4Fe-4S] cluster</name>
        <dbReference type="ChEBI" id="CHEBI:49883"/>
    </cofactor>
</comment>
<dbReference type="Pfam" id="PF10576">
    <property type="entry name" value="EndIII_4Fe-2S"/>
    <property type="match status" value="1"/>
</dbReference>
<dbReference type="Proteomes" id="UP000009888">
    <property type="component" value="Unassembled WGS sequence"/>
</dbReference>
<evidence type="ECO:0000256" key="8">
    <source>
        <dbReference type="ARBA" id="ARBA00022763"/>
    </source>
</evidence>
<dbReference type="PROSITE" id="PS00764">
    <property type="entry name" value="ENDONUCLEASE_III_1"/>
    <property type="match status" value="1"/>
</dbReference>
<keyword evidence="9" id="KW-0378">Hydrolase</keyword>
<feature type="domain" description="HhH-GPD" evidence="14">
    <location>
        <begin position="34"/>
        <end position="186"/>
    </location>
</feature>
<evidence type="ECO:0000256" key="10">
    <source>
        <dbReference type="ARBA" id="ARBA00023004"/>
    </source>
</evidence>
<evidence type="ECO:0000256" key="12">
    <source>
        <dbReference type="ARBA" id="ARBA00023204"/>
    </source>
</evidence>
<evidence type="ECO:0000259" key="14">
    <source>
        <dbReference type="SMART" id="SM00478"/>
    </source>
</evidence>
<comment type="catalytic activity">
    <reaction evidence="1">
        <text>Hydrolyzes free adenine bases from 7,8-dihydro-8-oxoguanine:adenine mismatched double-stranded DNA, leaving an apurinic site.</text>
        <dbReference type="EC" id="3.2.2.31"/>
    </reaction>
</comment>
<dbReference type="SMART" id="SM00525">
    <property type="entry name" value="FES"/>
    <property type="match status" value="1"/>
</dbReference>
<evidence type="ECO:0000256" key="4">
    <source>
        <dbReference type="ARBA" id="ARBA00012045"/>
    </source>
</evidence>
<evidence type="ECO:0000256" key="9">
    <source>
        <dbReference type="ARBA" id="ARBA00022801"/>
    </source>
</evidence>
<dbReference type="InterPro" id="IPR004035">
    <property type="entry name" value="Endouclease-III_FeS-bd_BS"/>
</dbReference>
<dbReference type="STRING" id="202789.GCA_001457435_01691"/>
<keyword evidence="11" id="KW-0411">Iron-sulfur</keyword>
<dbReference type="GO" id="GO:0032357">
    <property type="term" value="F:oxidized purine DNA binding"/>
    <property type="evidence" value="ECO:0007669"/>
    <property type="project" value="TreeGrafter"/>
</dbReference>
<dbReference type="AlphaFoldDB" id="K9EXE4"/>
<dbReference type="GO" id="GO:0035485">
    <property type="term" value="F:adenine/guanine mispair binding"/>
    <property type="evidence" value="ECO:0007669"/>
    <property type="project" value="TreeGrafter"/>
</dbReference>
<name>K9EXE4_9ACTO</name>
<dbReference type="InterPro" id="IPR004036">
    <property type="entry name" value="Endonuclease-III-like_CS2"/>
</dbReference>
<dbReference type="InterPro" id="IPR023170">
    <property type="entry name" value="HhH_base_excis_C"/>
</dbReference>
<dbReference type="SMART" id="SM00478">
    <property type="entry name" value="ENDO3c"/>
    <property type="match status" value="1"/>
</dbReference>
<dbReference type="InterPro" id="IPR044298">
    <property type="entry name" value="MIG/MutY"/>
</dbReference>
<dbReference type="Pfam" id="PF00730">
    <property type="entry name" value="HhH-GPD"/>
    <property type="match status" value="1"/>
</dbReference>
<evidence type="ECO:0000313" key="16">
    <source>
        <dbReference type="Proteomes" id="UP000009888"/>
    </source>
</evidence>
<dbReference type="PANTHER" id="PTHR42944">
    <property type="entry name" value="ADENINE DNA GLYCOSYLASE"/>
    <property type="match status" value="1"/>
</dbReference>
<dbReference type="PANTHER" id="PTHR42944:SF1">
    <property type="entry name" value="ADENINE DNA GLYCOSYLASE"/>
    <property type="match status" value="1"/>
</dbReference>
<accession>K9EXE4</accession>
<dbReference type="HOGENOM" id="CLU_012862_2_0_11"/>
<evidence type="ECO:0000256" key="7">
    <source>
        <dbReference type="ARBA" id="ARBA00022723"/>
    </source>
</evidence>
<gene>
    <name evidence="15" type="ORF">HMPREF9233_00444</name>
</gene>
<keyword evidence="10" id="KW-0408">Iron</keyword>
<keyword evidence="13" id="KW-0326">Glycosidase</keyword>
<evidence type="ECO:0000256" key="11">
    <source>
        <dbReference type="ARBA" id="ARBA00023014"/>
    </source>
</evidence>
<protein>
    <recommendedName>
        <fullName evidence="5">Adenine DNA glycosylase</fullName>
        <ecNumber evidence="4">3.2.2.31</ecNumber>
    </recommendedName>
</protein>
<dbReference type="InterPro" id="IPR011257">
    <property type="entry name" value="DNA_glycosylase"/>
</dbReference>
<dbReference type="PATRIC" id="fig|883066.3.peg.465"/>
<evidence type="ECO:0000256" key="1">
    <source>
        <dbReference type="ARBA" id="ARBA00000843"/>
    </source>
</evidence>
<dbReference type="GO" id="GO:0006298">
    <property type="term" value="P:mismatch repair"/>
    <property type="evidence" value="ECO:0007669"/>
    <property type="project" value="TreeGrafter"/>
</dbReference>
<dbReference type="GO" id="GO:0000701">
    <property type="term" value="F:purine-specific mismatch base pair DNA N-glycosylase activity"/>
    <property type="evidence" value="ECO:0007669"/>
    <property type="project" value="UniProtKB-EC"/>
</dbReference>
<evidence type="ECO:0000256" key="2">
    <source>
        <dbReference type="ARBA" id="ARBA00001966"/>
    </source>
</evidence>
<dbReference type="SUPFAM" id="SSF48150">
    <property type="entry name" value="DNA-glycosylase"/>
    <property type="match status" value="1"/>
</dbReference>
<keyword evidence="16" id="KW-1185">Reference proteome</keyword>
<dbReference type="EMBL" id="AGWL01000002">
    <property type="protein sequence ID" value="EKU95657.1"/>
    <property type="molecule type" value="Genomic_DNA"/>
</dbReference>
<evidence type="ECO:0000256" key="5">
    <source>
        <dbReference type="ARBA" id="ARBA00022023"/>
    </source>
</evidence>
<dbReference type="GO" id="GO:0046872">
    <property type="term" value="F:metal ion binding"/>
    <property type="evidence" value="ECO:0007669"/>
    <property type="project" value="UniProtKB-KW"/>
</dbReference>
<dbReference type="EC" id="3.2.2.31" evidence="4"/>
<dbReference type="InterPro" id="IPR003265">
    <property type="entry name" value="HhH-GPD_domain"/>
</dbReference>
<keyword evidence="8" id="KW-0227">DNA damage</keyword>
<evidence type="ECO:0000256" key="3">
    <source>
        <dbReference type="ARBA" id="ARBA00008343"/>
    </source>
</evidence>
<comment type="caution">
    <text evidence="15">The sequence shown here is derived from an EMBL/GenBank/DDBJ whole genome shotgun (WGS) entry which is preliminary data.</text>
</comment>
<reference evidence="15 16" key="1">
    <citation type="submission" date="2012-09" db="EMBL/GenBank/DDBJ databases">
        <title>The Genome Sequence of Actinobaculum massiliae ACS-171-V-COL2.</title>
        <authorList>
            <consortium name="The Broad Institute Genome Sequencing Platform"/>
            <person name="Earl A."/>
            <person name="Ward D."/>
            <person name="Feldgarden M."/>
            <person name="Gevers D."/>
            <person name="Saerens B."/>
            <person name="Vaneechoutte M."/>
            <person name="Walker B."/>
            <person name="Young S.K."/>
            <person name="Zeng Q."/>
            <person name="Gargeya S."/>
            <person name="Fitzgerald M."/>
            <person name="Haas B."/>
            <person name="Abouelleil A."/>
            <person name="Alvarado L."/>
            <person name="Arachchi H.M."/>
            <person name="Berlin A."/>
            <person name="Chapman S.B."/>
            <person name="Goldberg J."/>
            <person name="Griggs A."/>
            <person name="Gujja S."/>
            <person name="Hansen M."/>
            <person name="Howarth C."/>
            <person name="Imamovic A."/>
            <person name="Larimer J."/>
            <person name="McCowen C."/>
            <person name="Montmayeur A."/>
            <person name="Murphy C."/>
            <person name="Neiman D."/>
            <person name="Pearson M."/>
            <person name="Priest M."/>
            <person name="Roberts A."/>
            <person name="Saif S."/>
            <person name="Shea T."/>
            <person name="Sisk P."/>
            <person name="Sykes S."/>
            <person name="Wortman J."/>
            <person name="Nusbaum C."/>
            <person name="Birren B."/>
        </authorList>
    </citation>
    <scope>NUCLEOTIDE SEQUENCE [LARGE SCALE GENOMIC DNA]</scope>
    <source>
        <strain evidence="16">ACS-171-V-Col2</strain>
    </source>
</reference>
<proteinExistence type="inferred from homology"/>
<dbReference type="InterPro" id="IPR003651">
    <property type="entry name" value="Endonuclease3_FeS-loop_motif"/>
</dbReference>
<dbReference type="CDD" id="cd00056">
    <property type="entry name" value="ENDO3c"/>
    <property type="match status" value="1"/>
</dbReference>
<evidence type="ECO:0000313" key="15">
    <source>
        <dbReference type="EMBL" id="EKU95657.1"/>
    </source>
</evidence>
<organism evidence="15 16">
    <name type="scientific">Actinobaculum massiliense ACS-171-V-Col2</name>
    <dbReference type="NCBI Taxonomy" id="883066"/>
    <lineage>
        <taxon>Bacteria</taxon>
        <taxon>Bacillati</taxon>
        <taxon>Actinomycetota</taxon>
        <taxon>Actinomycetes</taxon>
        <taxon>Actinomycetales</taxon>
        <taxon>Actinomycetaceae</taxon>
        <taxon>Actinobaculum</taxon>
    </lineage>
</organism>
<dbReference type="Pfam" id="PF00633">
    <property type="entry name" value="HHH"/>
    <property type="match status" value="1"/>
</dbReference>
<dbReference type="GO" id="GO:0051539">
    <property type="term" value="F:4 iron, 4 sulfur cluster binding"/>
    <property type="evidence" value="ECO:0007669"/>
    <property type="project" value="UniProtKB-KW"/>
</dbReference>
<dbReference type="Gene3D" id="1.10.340.30">
    <property type="entry name" value="Hypothetical protein, domain 2"/>
    <property type="match status" value="1"/>
</dbReference>
<dbReference type="InterPro" id="IPR000445">
    <property type="entry name" value="HhH_motif"/>
</dbReference>